<evidence type="ECO:0000259" key="2">
    <source>
        <dbReference type="PROSITE" id="PS50109"/>
    </source>
</evidence>
<dbReference type="InterPro" id="IPR036890">
    <property type="entry name" value="HATPase_C_sf"/>
</dbReference>
<dbReference type="InterPro" id="IPR005467">
    <property type="entry name" value="His_kinase_dom"/>
</dbReference>
<dbReference type="EMBL" id="RQYF01000103">
    <property type="protein sequence ID" value="RRD87602.1"/>
    <property type="molecule type" value="Genomic_DNA"/>
</dbReference>
<evidence type="ECO:0000313" key="4">
    <source>
        <dbReference type="Proteomes" id="UP000279562"/>
    </source>
</evidence>
<evidence type="ECO:0000313" key="3">
    <source>
        <dbReference type="EMBL" id="RRD87602.1"/>
    </source>
</evidence>
<dbReference type="RefSeq" id="WP_125240082.1">
    <property type="nucleotide sequence ID" value="NZ_CAMEHQ010000002.1"/>
</dbReference>
<proteinExistence type="predicted"/>
<dbReference type="Gene3D" id="3.30.565.10">
    <property type="entry name" value="Histidine kinase-like ATPase, C-terminal domain"/>
    <property type="match status" value="1"/>
</dbReference>
<reference evidence="3 4" key="1">
    <citation type="submission" date="2018-11" db="EMBL/GenBank/DDBJ databases">
        <title>Genomes From Bacteria Associated with the Canine Oral Cavity: a Test Case for Automated Genome-Based Taxonomic Assignment.</title>
        <authorList>
            <person name="Coil D.A."/>
            <person name="Jospin G."/>
            <person name="Darling A.E."/>
            <person name="Wallis C."/>
            <person name="Davis I.J."/>
            <person name="Harris S."/>
            <person name="Eisen J.A."/>
            <person name="Holcombe L.J."/>
            <person name="O'Flynn C."/>
        </authorList>
    </citation>
    <scope>NUCLEOTIDE SEQUENCE [LARGE SCALE GENOMIC DNA]</scope>
    <source>
        <strain evidence="3 4">OH1047_COT-310</strain>
    </source>
</reference>
<keyword evidence="3" id="KW-0808">Transferase</keyword>
<dbReference type="Proteomes" id="UP000279562">
    <property type="component" value="Unassembled WGS sequence"/>
</dbReference>
<organism evidence="3 4">
    <name type="scientific">Prevotella heparinolytica</name>
    <dbReference type="NCBI Taxonomy" id="28113"/>
    <lineage>
        <taxon>Bacteria</taxon>
        <taxon>Pseudomonadati</taxon>
        <taxon>Bacteroidota</taxon>
        <taxon>Bacteroidia</taxon>
        <taxon>Bacteroidales</taxon>
        <taxon>Bacteroidaceae</taxon>
        <taxon>Bacteroides</taxon>
    </lineage>
</organism>
<accession>A0A3P1ZWU0</accession>
<gene>
    <name evidence="3" type="ORF">EII33_13115</name>
</gene>
<keyword evidence="4" id="KW-1185">Reference proteome</keyword>
<dbReference type="SMART" id="SM00387">
    <property type="entry name" value="HATPase_c"/>
    <property type="match status" value="1"/>
</dbReference>
<dbReference type="InterPro" id="IPR003594">
    <property type="entry name" value="HATPase_dom"/>
</dbReference>
<name>A0A3P1ZWU0_9BACE</name>
<evidence type="ECO:0000256" key="1">
    <source>
        <dbReference type="ARBA" id="ARBA00022553"/>
    </source>
</evidence>
<keyword evidence="3" id="KW-0418">Kinase</keyword>
<sequence length="354" mass="39815">MEQKQVLSNYIGKVFNQSHWLESTKSTFIVVDHNLNILYLNDKEVGKDDKCLQPGDLLRCNNAIHSPGGCGTSEFCPECKLRNSVKKALTTSEIIHEEVVLSVDNNQKLILQETATPFEFEDNKYAAIFVINISDRKQEQMLERVFFHDMMNLVGALGNFVNILKESPEQEILDEVKRLTDQLMDELSTQKELIYAENGILTLQNGDITVEEFMSYASYSLCPMAEAKNHKLTTCNNCKDETTIHTDIKLLHRIILNMVKNAAEASEEASTITLTASPDEDAVLFSVNNSGVIPEKLRGSIFHFGQSSKGEGRGIGTYSMKLFGENYLKGKVWFTSNEAEGTTFFFQIPLKAVD</sequence>
<dbReference type="Pfam" id="PF02518">
    <property type="entry name" value="HATPase_c"/>
    <property type="match status" value="1"/>
</dbReference>
<dbReference type="PROSITE" id="PS50109">
    <property type="entry name" value="HIS_KIN"/>
    <property type="match status" value="1"/>
</dbReference>
<comment type="caution">
    <text evidence="3">The sequence shown here is derived from an EMBL/GenBank/DDBJ whole genome shotgun (WGS) entry which is preliminary data.</text>
</comment>
<feature type="domain" description="Histidine kinase" evidence="2">
    <location>
        <begin position="145"/>
        <end position="352"/>
    </location>
</feature>
<dbReference type="PANTHER" id="PTHR43547">
    <property type="entry name" value="TWO-COMPONENT HISTIDINE KINASE"/>
    <property type="match status" value="1"/>
</dbReference>
<dbReference type="GO" id="GO:0000155">
    <property type="term" value="F:phosphorelay sensor kinase activity"/>
    <property type="evidence" value="ECO:0007669"/>
    <property type="project" value="TreeGrafter"/>
</dbReference>
<protein>
    <submittedName>
        <fullName evidence="3">Sensor histidine kinase</fullName>
    </submittedName>
</protein>
<dbReference type="AlphaFoldDB" id="A0A3P1ZWU0"/>
<dbReference type="PANTHER" id="PTHR43547:SF2">
    <property type="entry name" value="HYBRID SIGNAL TRANSDUCTION HISTIDINE KINASE C"/>
    <property type="match status" value="1"/>
</dbReference>
<dbReference type="SUPFAM" id="SSF55874">
    <property type="entry name" value="ATPase domain of HSP90 chaperone/DNA topoisomerase II/histidine kinase"/>
    <property type="match status" value="1"/>
</dbReference>
<keyword evidence="1" id="KW-0597">Phosphoprotein</keyword>